<comment type="caution">
    <text evidence="1">The sequence shown here is derived from an EMBL/GenBank/DDBJ whole genome shotgun (WGS) entry which is preliminary data.</text>
</comment>
<evidence type="ECO:0000313" key="2">
    <source>
        <dbReference type="Proteomes" id="UP000714405"/>
    </source>
</evidence>
<dbReference type="Proteomes" id="UP000714405">
    <property type="component" value="Unassembled WGS sequence"/>
</dbReference>
<dbReference type="RefSeq" id="WP_278491413.1">
    <property type="nucleotide sequence ID" value="NZ_JACCQJ010000001.1"/>
</dbReference>
<sequence>MWKSEFINKLFAKNVEDVRVDEALDIKSKNIPPKLYRYRKCNSEEIDTILNGDIWLSPVSELNDPFECMIKMGIPSYLERRTKLDGDLTPELRKKIEKTIRDNYSELKKAMDIFKKRIYICCFSESKDSKLMWSHYADSHKGFCIEYDFNSEYTEEGLKCSLFPVIYGEEIFDIVPYAFEKNQNRLVHIHIAMFKEISWKYEKEWRLIYTEALQQGRGNKKGPVITAIYLGAKIDENDKQILMNIANEYDISVYQMEIEDYNLNAKLIQKGTN</sequence>
<evidence type="ECO:0000313" key="1">
    <source>
        <dbReference type="EMBL" id="MBG0768305.1"/>
    </source>
</evidence>
<dbReference type="InterPro" id="IPR021352">
    <property type="entry name" value="DUF2971"/>
</dbReference>
<name>A0A8T3W133_METMI</name>
<proteinExistence type="predicted"/>
<reference evidence="1" key="1">
    <citation type="submission" date="2020-07" db="EMBL/GenBank/DDBJ databases">
        <title>Severe corrosion of carbon steel in oil field produced water can be linked to methanogenic archaea containing a special type of NiFe hydrogenase.</title>
        <authorList>
            <person name="Lahme S."/>
            <person name="Mand J."/>
            <person name="Longwell J."/>
            <person name="Smith R."/>
            <person name="Enning D."/>
        </authorList>
    </citation>
    <scope>NUCLEOTIDE SEQUENCE</scope>
    <source>
        <strain evidence="1">MIC098Bin5</strain>
    </source>
</reference>
<protein>
    <submittedName>
        <fullName evidence="1">DUF2971 domain-containing protein</fullName>
    </submittedName>
</protein>
<gene>
    <name evidence="1" type="ORF">H0S71_00150</name>
</gene>
<dbReference type="AlphaFoldDB" id="A0A8T3W133"/>
<dbReference type="EMBL" id="JACCQJ010000001">
    <property type="protein sequence ID" value="MBG0768305.1"/>
    <property type="molecule type" value="Genomic_DNA"/>
</dbReference>
<organism evidence="1 2">
    <name type="scientific">Methanococcus maripaludis</name>
    <name type="common">Methanococcus deltae</name>
    <dbReference type="NCBI Taxonomy" id="39152"/>
    <lineage>
        <taxon>Archaea</taxon>
        <taxon>Methanobacteriati</taxon>
        <taxon>Methanobacteriota</taxon>
        <taxon>Methanomada group</taxon>
        <taxon>Methanococci</taxon>
        <taxon>Methanococcales</taxon>
        <taxon>Methanococcaceae</taxon>
        <taxon>Methanococcus</taxon>
    </lineage>
</organism>
<dbReference type="Pfam" id="PF11185">
    <property type="entry name" value="DUF2971"/>
    <property type="match status" value="1"/>
</dbReference>
<accession>A0A8T3W133</accession>